<comment type="similarity">
    <text evidence="1">Belongs to the RutC family.</text>
</comment>
<reference evidence="2" key="1">
    <citation type="submission" date="2020-10" db="EMBL/GenBank/DDBJ databases">
        <authorList>
            <person name="Gilroy R."/>
        </authorList>
    </citation>
    <scope>NUCLEOTIDE SEQUENCE</scope>
    <source>
        <strain evidence="2">1383</strain>
    </source>
</reference>
<evidence type="ECO:0000256" key="1">
    <source>
        <dbReference type="ARBA" id="ARBA00010552"/>
    </source>
</evidence>
<dbReference type="InterPro" id="IPR035959">
    <property type="entry name" value="RutC-like_sf"/>
</dbReference>
<evidence type="ECO:0000313" key="2">
    <source>
        <dbReference type="EMBL" id="HIT98062.1"/>
    </source>
</evidence>
<dbReference type="GO" id="GO:0005829">
    <property type="term" value="C:cytosol"/>
    <property type="evidence" value="ECO:0007669"/>
    <property type="project" value="TreeGrafter"/>
</dbReference>
<dbReference type="PANTHER" id="PTHR11803:SF39">
    <property type="entry name" value="2-IMINOBUTANOATE_2-IMINOPROPANOATE DEAMINASE"/>
    <property type="match status" value="1"/>
</dbReference>
<dbReference type="InterPro" id="IPR019897">
    <property type="entry name" value="RidA_CS"/>
</dbReference>
<dbReference type="Gene3D" id="3.30.1330.40">
    <property type="entry name" value="RutC-like"/>
    <property type="match status" value="1"/>
</dbReference>
<sequence length="126" mass="13995">MKQIIFTPKAPQPIGAYSQAVKYGSMLYISGQIPIDPETGKVVLDSAKKETRLVMDNIGEILRAAGMTFENVLQATILLKDINDFEKVNKVYSEYFKPETAPARVAYQVANLPKNVNIEIMMIAGE</sequence>
<dbReference type="InterPro" id="IPR006056">
    <property type="entry name" value="RidA"/>
</dbReference>
<dbReference type="FunFam" id="3.30.1330.40:FF:000001">
    <property type="entry name" value="L-PSP family endoribonuclease"/>
    <property type="match status" value="1"/>
</dbReference>
<gene>
    <name evidence="2" type="ORF">IAC44_04400</name>
</gene>
<reference evidence="2" key="2">
    <citation type="journal article" date="2021" name="PeerJ">
        <title>Extensive microbial diversity within the chicken gut microbiome revealed by metagenomics and culture.</title>
        <authorList>
            <person name="Gilroy R."/>
            <person name="Ravi A."/>
            <person name="Getino M."/>
            <person name="Pursley I."/>
            <person name="Horton D.L."/>
            <person name="Alikhan N.F."/>
            <person name="Baker D."/>
            <person name="Gharbi K."/>
            <person name="Hall N."/>
            <person name="Watson M."/>
            <person name="Adriaenssens E.M."/>
            <person name="Foster-Nyarko E."/>
            <person name="Jarju S."/>
            <person name="Secka A."/>
            <person name="Antonio M."/>
            <person name="Oren A."/>
            <person name="Chaudhuri R.R."/>
            <person name="La Ragione R."/>
            <person name="Hildebrand F."/>
            <person name="Pallen M.J."/>
        </authorList>
    </citation>
    <scope>NUCLEOTIDE SEQUENCE</scope>
    <source>
        <strain evidence="2">1383</strain>
    </source>
</reference>
<comment type="caution">
    <text evidence="2">The sequence shown here is derived from an EMBL/GenBank/DDBJ whole genome shotgun (WGS) entry which is preliminary data.</text>
</comment>
<dbReference type="SUPFAM" id="SSF55298">
    <property type="entry name" value="YjgF-like"/>
    <property type="match status" value="1"/>
</dbReference>
<protein>
    <submittedName>
        <fullName evidence="2">RidA family protein</fullName>
    </submittedName>
</protein>
<dbReference type="Proteomes" id="UP000824161">
    <property type="component" value="Unassembled WGS sequence"/>
</dbReference>
<dbReference type="GO" id="GO:0019239">
    <property type="term" value="F:deaminase activity"/>
    <property type="evidence" value="ECO:0007669"/>
    <property type="project" value="TreeGrafter"/>
</dbReference>
<dbReference type="PANTHER" id="PTHR11803">
    <property type="entry name" value="2-IMINOBUTANOATE/2-IMINOPROPANOATE DEAMINASE RIDA"/>
    <property type="match status" value="1"/>
</dbReference>
<dbReference type="AlphaFoldDB" id="A0A9D1HBL6"/>
<dbReference type="EMBL" id="DVLY01000103">
    <property type="protein sequence ID" value="HIT98062.1"/>
    <property type="molecule type" value="Genomic_DNA"/>
</dbReference>
<dbReference type="CDD" id="cd00448">
    <property type="entry name" value="YjgF_YER057c_UK114_family"/>
    <property type="match status" value="1"/>
</dbReference>
<dbReference type="Pfam" id="PF01042">
    <property type="entry name" value="Ribonuc_L-PSP"/>
    <property type="match status" value="1"/>
</dbReference>
<accession>A0A9D1HBL6</accession>
<organism evidence="2 3">
    <name type="scientific">Candidatus Merdimorpha stercoravium</name>
    <dbReference type="NCBI Taxonomy" id="2840863"/>
    <lineage>
        <taxon>Bacteria</taxon>
        <taxon>Pseudomonadati</taxon>
        <taxon>Bacteroidota</taxon>
        <taxon>Flavobacteriia</taxon>
        <taxon>Flavobacteriales</taxon>
        <taxon>Candidatus Merdimorpha</taxon>
    </lineage>
</organism>
<dbReference type="InterPro" id="IPR006175">
    <property type="entry name" value="YjgF/YER057c/UK114"/>
</dbReference>
<name>A0A9D1HBL6_9FLAO</name>
<evidence type="ECO:0000313" key="3">
    <source>
        <dbReference type="Proteomes" id="UP000824161"/>
    </source>
</evidence>
<dbReference type="NCBIfam" id="TIGR00004">
    <property type="entry name" value="Rid family detoxifying hydrolase"/>
    <property type="match status" value="1"/>
</dbReference>
<dbReference type="PROSITE" id="PS01094">
    <property type="entry name" value="UPF0076"/>
    <property type="match status" value="1"/>
</dbReference>
<proteinExistence type="inferred from homology"/>